<comment type="caution">
    <text evidence="2">The sequence shown here is derived from an EMBL/GenBank/DDBJ whole genome shotgun (WGS) entry which is preliminary data.</text>
</comment>
<evidence type="ECO:0000256" key="1">
    <source>
        <dbReference type="SAM" id="Phobius"/>
    </source>
</evidence>
<reference evidence="2" key="1">
    <citation type="submission" date="2021-04" db="EMBL/GenBank/DDBJ databases">
        <title>Genome seq and assembly of Bacillus sp.</title>
        <authorList>
            <person name="Chhetri G."/>
        </authorList>
    </citation>
    <scope>NUCLEOTIDE SEQUENCE</scope>
    <source>
        <strain evidence="2">RG28</strain>
    </source>
</reference>
<keyword evidence="1" id="KW-0812">Transmembrane</keyword>
<evidence type="ECO:0000313" key="3">
    <source>
        <dbReference type="Proteomes" id="UP000682134"/>
    </source>
</evidence>
<protein>
    <submittedName>
        <fullName evidence="2">Uncharacterized protein</fullName>
    </submittedName>
</protein>
<keyword evidence="1" id="KW-0472">Membrane</keyword>
<keyword evidence="1" id="KW-1133">Transmembrane helix</keyword>
<feature type="transmembrane region" description="Helical" evidence="1">
    <location>
        <begin position="6"/>
        <end position="25"/>
    </location>
</feature>
<evidence type="ECO:0000313" key="2">
    <source>
        <dbReference type="EMBL" id="MBP0725326.1"/>
    </source>
</evidence>
<dbReference type="AlphaFoldDB" id="A0A940SJC3"/>
<dbReference type="EMBL" id="JAGIYQ010000005">
    <property type="protein sequence ID" value="MBP0725326.1"/>
    <property type="molecule type" value="Genomic_DNA"/>
</dbReference>
<accession>A0A940SJC3</accession>
<dbReference type="RefSeq" id="WP_209404773.1">
    <property type="nucleotide sequence ID" value="NZ_JAGIYQ010000005.1"/>
</dbReference>
<keyword evidence="3" id="KW-1185">Reference proteome</keyword>
<organism evidence="2 3">
    <name type="scientific">Gottfriedia endophytica</name>
    <dbReference type="NCBI Taxonomy" id="2820819"/>
    <lineage>
        <taxon>Bacteria</taxon>
        <taxon>Bacillati</taxon>
        <taxon>Bacillota</taxon>
        <taxon>Bacilli</taxon>
        <taxon>Bacillales</taxon>
        <taxon>Bacillaceae</taxon>
        <taxon>Gottfriedia</taxon>
    </lineage>
</organism>
<sequence>MLKKLFSFSNPVGLILTTATIILTLSPEARRGTRKLLVKGAGAALALGDQMKGLTTQARLQLDSVMNEAKEEKEAMVLPDFVGMAKNTGSKIKNSFSAGTEISKDGIEKAGESIEKANDSYEKTQGLFDDIEPAKTNEQFAYNVLNDNVIIDKLNEIDQQFQ</sequence>
<proteinExistence type="predicted"/>
<name>A0A940SJC3_9BACI</name>
<dbReference type="Proteomes" id="UP000682134">
    <property type="component" value="Unassembled WGS sequence"/>
</dbReference>
<gene>
    <name evidence="2" type="ORF">J5Y03_08995</name>
</gene>